<proteinExistence type="predicted"/>
<comment type="caution">
    <text evidence="3">The sequence shown here is derived from an EMBL/GenBank/DDBJ whole genome shotgun (WGS) entry which is preliminary data.</text>
</comment>
<gene>
    <name evidence="4" type="ORF">EDS130_LOCUS31180</name>
    <name evidence="3" type="ORF">XAT740_LOCUS25372</name>
</gene>
<name>A0A814YV05_ADIRI</name>
<evidence type="ECO:0000313" key="4">
    <source>
        <dbReference type="EMBL" id="CAF1311731.1"/>
    </source>
</evidence>
<dbReference type="OrthoDB" id="10058400at2759"/>
<dbReference type="AlphaFoldDB" id="A0A814YV05"/>
<dbReference type="EMBL" id="CAJNOR010002009">
    <property type="protein sequence ID" value="CAF1233897.1"/>
    <property type="molecule type" value="Genomic_DNA"/>
</dbReference>
<protein>
    <submittedName>
        <fullName evidence="3">Uncharacterized protein</fullName>
    </submittedName>
</protein>
<feature type="compositionally biased region" description="Low complexity" evidence="2">
    <location>
        <begin position="155"/>
        <end position="167"/>
    </location>
</feature>
<reference evidence="3" key="1">
    <citation type="submission" date="2021-02" db="EMBL/GenBank/DDBJ databases">
        <authorList>
            <person name="Nowell W R."/>
        </authorList>
    </citation>
    <scope>NUCLEOTIDE SEQUENCE</scope>
</reference>
<feature type="region of interest" description="Disordered" evidence="2">
    <location>
        <begin position="129"/>
        <end position="224"/>
    </location>
</feature>
<evidence type="ECO:0000313" key="5">
    <source>
        <dbReference type="Proteomes" id="UP000663828"/>
    </source>
</evidence>
<dbReference type="Proteomes" id="UP000663852">
    <property type="component" value="Unassembled WGS sequence"/>
</dbReference>
<keyword evidence="5" id="KW-1185">Reference proteome</keyword>
<keyword evidence="1" id="KW-0175">Coiled coil</keyword>
<evidence type="ECO:0000256" key="1">
    <source>
        <dbReference type="SAM" id="Coils"/>
    </source>
</evidence>
<feature type="compositionally biased region" description="Polar residues" evidence="2">
    <location>
        <begin position="168"/>
        <end position="197"/>
    </location>
</feature>
<feature type="compositionally biased region" description="Low complexity" evidence="2">
    <location>
        <begin position="200"/>
        <end position="221"/>
    </location>
</feature>
<feature type="compositionally biased region" description="Acidic residues" evidence="2">
    <location>
        <begin position="447"/>
        <end position="459"/>
    </location>
</feature>
<accession>A0A814YV05</accession>
<evidence type="ECO:0000313" key="3">
    <source>
        <dbReference type="EMBL" id="CAF1233897.1"/>
    </source>
</evidence>
<feature type="region of interest" description="Disordered" evidence="2">
    <location>
        <begin position="405"/>
        <end position="474"/>
    </location>
</feature>
<organism evidence="3 5">
    <name type="scientific">Adineta ricciae</name>
    <name type="common">Rotifer</name>
    <dbReference type="NCBI Taxonomy" id="249248"/>
    <lineage>
        <taxon>Eukaryota</taxon>
        <taxon>Metazoa</taxon>
        <taxon>Spiralia</taxon>
        <taxon>Gnathifera</taxon>
        <taxon>Rotifera</taxon>
        <taxon>Eurotatoria</taxon>
        <taxon>Bdelloidea</taxon>
        <taxon>Adinetida</taxon>
        <taxon>Adinetidae</taxon>
        <taxon>Adineta</taxon>
    </lineage>
</organism>
<evidence type="ECO:0000256" key="2">
    <source>
        <dbReference type="SAM" id="MobiDB-lite"/>
    </source>
</evidence>
<sequence>MPSNDNSRGINSTQRKRVRIVPQVSQEKVVNGQMNVNRSVDVHGQKKSTKALSEITNHGRIAEDIDIDTNSSISSSTPTGFNISLTSSLTQQSASPLSLSKVNERNDTTAVTSLHPKEKHTLAANTNLQSSIMSENSSQKNTSILSKRTSLTQPNSSTNANRTSTSSFRKNISSSQCQDSQANARQNNLSQYSTGKNVSRVDGLSSLSSSNSSDRSSSVNSTRCSTQSLVEGSLEYRELKRLYVDQKNLAEEWRKDYGVLKQQVDFLKSNTIPRPNADVLDWLTELMDLMKNNGRFKGDGRTLEKIGEDLGLDKTSLITVAARTPQKSALKIFRLLYPTIGSRADCMSISAIPKEQLENIYLYVRHLHNNLNFNGADMRKAIGTSIRSARCELRRLQYFQQQQVNATENEQSEEDCENLDDLDETQNDTDSIIDENEVLAYINDHGEDNEDVDDEDDDDNANHLMIHEADDDDD</sequence>
<feature type="compositionally biased region" description="Polar residues" evidence="2">
    <location>
        <begin position="129"/>
        <end position="154"/>
    </location>
</feature>
<feature type="compositionally biased region" description="Acidic residues" evidence="2">
    <location>
        <begin position="410"/>
        <end position="437"/>
    </location>
</feature>
<dbReference type="Proteomes" id="UP000663828">
    <property type="component" value="Unassembled WGS sequence"/>
</dbReference>
<feature type="coiled-coil region" evidence="1">
    <location>
        <begin position="236"/>
        <end position="270"/>
    </location>
</feature>
<dbReference type="EMBL" id="CAJNOJ010000226">
    <property type="protein sequence ID" value="CAF1311731.1"/>
    <property type="molecule type" value="Genomic_DNA"/>
</dbReference>